<accession>A0A0F7UHT2</accession>
<proteinExistence type="predicted"/>
<dbReference type="AlphaFoldDB" id="A0A0F7UHT2"/>
<organism evidence="2">
    <name type="scientific">Neospora caninum (strain Liverpool)</name>
    <dbReference type="NCBI Taxonomy" id="572307"/>
    <lineage>
        <taxon>Eukaryota</taxon>
        <taxon>Sar</taxon>
        <taxon>Alveolata</taxon>
        <taxon>Apicomplexa</taxon>
        <taxon>Conoidasida</taxon>
        <taxon>Coccidia</taxon>
        <taxon>Eucoccidiorida</taxon>
        <taxon>Eimeriorina</taxon>
        <taxon>Sarcocystidae</taxon>
        <taxon>Neospora</taxon>
    </lineage>
</organism>
<feature type="compositionally biased region" description="Polar residues" evidence="1">
    <location>
        <begin position="404"/>
        <end position="414"/>
    </location>
</feature>
<feature type="region of interest" description="Disordered" evidence="1">
    <location>
        <begin position="1"/>
        <end position="39"/>
    </location>
</feature>
<feature type="compositionally biased region" description="Basic and acidic residues" evidence="1">
    <location>
        <begin position="480"/>
        <end position="494"/>
    </location>
</feature>
<sequence length="612" mass="63236">MPMDSLSASELCPSPVSGLPHADACYSGSLRKTGESRPVDCGIRGSVPAMLPSTEAAFGESQGSNPDCCVVREAPSTVHDSGDDGPRSTKVSGDDVGQSDEQLPRQGPEAVAAAQSAQLCRDAAGSPARPSSCHSQKTSSQSPGHVASKSATDRCCSSGTPVGSDCSLPSPQENPVGYRNLALFVSTVLDQCGEAVARQRRASAMCLFFALKRAMSAHNASLLNWAYLHWRVHFAMTPLPQQKNRVETPSNASFGVPQCSDALQTSMDIAEDGGLLRMIGEGSLSRFLLQLRLDGVSSPSDSGHPSGRRPAGHPSPPSRFSAGRSLPRSSFLDSRDVAGPSCGAVIKTWRGERDASEAGASLGSPSASLPLSEAPLPATKSLHDRTFLLNKASPRLDSAASRAGRSTTTFSKNADANPARGAGSVTLRSAPLGPPTTSPVDEVSLGLSSKLFGQKARRPREDGTAAQDPSSGASPPAHSEAGKPGREGATRRECGGAGAPDGRGGVASDGVTSRNSISSRCHSRGTDENGARRDGRRDEKEPNLEVSRRGGSSRVEEAEPERPLRVAAGGLPAAAASLLSKDYESLLASALCRAVAPPGAAGVIPAIPWTSN</sequence>
<protein>
    <submittedName>
        <fullName evidence="2">Uncharacterized protein</fullName>
    </submittedName>
</protein>
<reference evidence="2" key="1">
    <citation type="journal article" date="2015" name="PLoS ONE">
        <title>Comprehensive Evaluation of Toxoplasma gondii VEG and Neospora caninum LIV Genomes with Tachyzoite Stage Transcriptome and Proteome Defines Novel Transcript Features.</title>
        <authorList>
            <person name="Ramaprasad A."/>
            <person name="Mourier T."/>
            <person name="Naeem R."/>
            <person name="Malas T.B."/>
            <person name="Moussa E."/>
            <person name="Panigrahi A."/>
            <person name="Vermont S.J."/>
            <person name="Otto T.D."/>
            <person name="Wastling J."/>
            <person name="Pain A."/>
        </authorList>
    </citation>
    <scope>NUCLEOTIDE SEQUENCE</scope>
    <source>
        <strain evidence="2">Liverpool</strain>
    </source>
</reference>
<feature type="region of interest" description="Disordered" evidence="1">
    <location>
        <begin position="396"/>
        <end position="563"/>
    </location>
</feature>
<feature type="region of interest" description="Disordered" evidence="1">
    <location>
        <begin position="298"/>
        <end position="334"/>
    </location>
</feature>
<feature type="compositionally biased region" description="Low complexity" evidence="1">
    <location>
        <begin position="131"/>
        <end position="142"/>
    </location>
</feature>
<feature type="compositionally biased region" description="Gly residues" evidence="1">
    <location>
        <begin position="495"/>
        <end position="507"/>
    </location>
</feature>
<name>A0A0F7UHT2_NEOCL</name>
<evidence type="ECO:0000256" key="1">
    <source>
        <dbReference type="SAM" id="MobiDB-lite"/>
    </source>
</evidence>
<evidence type="ECO:0000313" key="2">
    <source>
        <dbReference type="EMBL" id="CEL67802.1"/>
    </source>
</evidence>
<dbReference type="EMBL" id="LN714483">
    <property type="protein sequence ID" value="CEL67802.1"/>
    <property type="molecule type" value="Genomic_DNA"/>
</dbReference>
<feature type="compositionally biased region" description="Basic and acidic residues" evidence="1">
    <location>
        <begin position="524"/>
        <end position="563"/>
    </location>
</feature>
<feature type="region of interest" description="Disordered" evidence="1">
    <location>
        <begin position="75"/>
        <end position="153"/>
    </location>
</feature>
<feature type="compositionally biased region" description="Polar residues" evidence="1">
    <location>
        <begin position="510"/>
        <end position="520"/>
    </location>
</feature>
<gene>
    <name evidence="2" type="ORF">BN1204_035890</name>
</gene>